<dbReference type="Pfam" id="PF04397">
    <property type="entry name" value="LytTR"/>
    <property type="match status" value="1"/>
</dbReference>
<evidence type="ECO:0000259" key="2">
    <source>
        <dbReference type="PROSITE" id="PS50930"/>
    </source>
</evidence>
<dbReference type="EMBL" id="BKAJ01000133">
    <property type="protein sequence ID" value="GEP59537.1"/>
    <property type="molecule type" value="Genomic_DNA"/>
</dbReference>
<keyword evidence="1" id="KW-0472">Membrane</keyword>
<dbReference type="Proteomes" id="UP000321058">
    <property type="component" value="Unassembled WGS sequence"/>
</dbReference>
<organism evidence="3 4">
    <name type="scientific">Reyranella soli</name>
    <dbReference type="NCBI Taxonomy" id="1230389"/>
    <lineage>
        <taxon>Bacteria</taxon>
        <taxon>Pseudomonadati</taxon>
        <taxon>Pseudomonadota</taxon>
        <taxon>Alphaproteobacteria</taxon>
        <taxon>Hyphomicrobiales</taxon>
        <taxon>Reyranellaceae</taxon>
        <taxon>Reyranella</taxon>
    </lineage>
</organism>
<name>A0A512NKR0_9HYPH</name>
<keyword evidence="1" id="KW-0812">Transmembrane</keyword>
<reference evidence="3 4" key="1">
    <citation type="submission" date="2019-07" db="EMBL/GenBank/DDBJ databases">
        <title>Whole genome shotgun sequence of Reyranella soli NBRC 108950.</title>
        <authorList>
            <person name="Hosoyama A."/>
            <person name="Uohara A."/>
            <person name="Ohji S."/>
            <person name="Ichikawa N."/>
        </authorList>
    </citation>
    <scope>NUCLEOTIDE SEQUENCE [LARGE SCALE GENOMIC DNA]</scope>
    <source>
        <strain evidence="3 4">NBRC 108950</strain>
    </source>
</reference>
<dbReference type="AlphaFoldDB" id="A0A512NKR0"/>
<feature type="transmembrane region" description="Helical" evidence="1">
    <location>
        <begin position="42"/>
        <end position="66"/>
    </location>
</feature>
<comment type="caution">
    <text evidence="3">The sequence shown here is derived from an EMBL/GenBank/DDBJ whole genome shotgun (WGS) entry which is preliminary data.</text>
</comment>
<dbReference type="Gene3D" id="2.40.50.1020">
    <property type="entry name" value="LytTr DNA-binding domain"/>
    <property type="match status" value="1"/>
</dbReference>
<proteinExistence type="predicted"/>
<feature type="transmembrane region" description="Helical" evidence="1">
    <location>
        <begin position="78"/>
        <end position="100"/>
    </location>
</feature>
<protein>
    <submittedName>
        <fullName evidence="3">LytTr DNA-binding domain protein</fullName>
    </submittedName>
</protein>
<feature type="domain" description="HTH LytTR-type" evidence="2">
    <location>
        <begin position="164"/>
        <end position="261"/>
    </location>
</feature>
<keyword evidence="3" id="KW-0238">DNA-binding</keyword>
<accession>A0A512NKR0</accession>
<dbReference type="RefSeq" id="WP_170303541.1">
    <property type="nucleotide sequence ID" value="NZ_BKAJ01000133.1"/>
</dbReference>
<evidence type="ECO:0000313" key="4">
    <source>
        <dbReference type="Proteomes" id="UP000321058"/>
    </source>
</evidence>
<dbReference type="GO" id="GO:0003677">
    <property type="term" value="F:DNA binding"/>
    <property type="evidence" value="ECO:0007669"/>
    <property type="project" value="UniProtKB-KW"/>
</dbReference>
<feature type="transmembrane region" description="Helical" evidence="1">
    <location>
        <begin position="14"/>
        <end position="36"/>
    </location>
</feature>
<evidence type="ECO:0000313" key="3">
    <source>
        <dbReference type="EMBL" id="GEP59537.1"/>
    </source>
</evidence>
<dbReference type="InterPro" id="IPR007492">
    <property type="entry name" value="LytTR_DNA-bd_dom"/>
</dbReference>
<dbReference type="PROSITE" id="PS50930">
    <property type="entry name" value="HTH_LYTTR"/>
    <property type="match status" value="1"/>
</dbReference>
<dbReference type="SMART" id="SM00850">
    <property type="entry name" value="LytTR"/>
    <property type="match status" value="1"/>
</dbReference>
<evidence type="ECO:0000256" key="1">
    <source>
        <dbReference type="SAM" id="Phobius"/>
    </source>
</evidence>
<sequence length="262" mass="29139">MRESNYFRSIPQQFPWVVGLAIVMGVTGPFGTYYGTGLGVRLVYFTVTGVLIWAQVLIFGALLASFEVTQRWPLLVRMALAGALAAIPGTLEIIVLNSWLVRPTPFRAAWEIYPQVAFLTIVISVLIGLFMERRLHAAADSERARIAEILTADAPKDVPPDFFRRVPPALGRDLLALEMEDHYLRIHTALGSDLILLRLRDALAELGPSSGQQVHRSWWVAKGAVASAERDARRPMLVLRNGLRVPVSKTFRDQVKEAGWLG</sequence>
<feature type="transmembrane region" description="Helical" evidence="1">
    <location>
        <begin position="112"/>
        <end position="131"/>
    </location>
</feature>
<keyword evidence="1" id="KW-1133">Transmembrane helix</keyword>
<gene>
    <name evidence="3" type="ORF">RSO01_67030</name>
</gene>
<keyword evidence="4" id="KW-1185">Reference proteome</keyword>